<gene>
    <name evidence="2" type="ORF">AB5J57_32080</name>
</gene>
<name>A0AB39LYM7_9ACTN</name>
<organism evidence="2">
    <name type="scientific">Streptomyces sp. R02</name>
    <dbReference type="NCBI Taxonomy" id="3238623"/>
    <lineage>
        <taxon>Bacteria</taxon>
        <taxon>Bacillati</taxon>
        <taxon>Actinomycetota</taxon>
        <taxon>Actinomycetes</taxon>
        <taxon>Kitasatosporales</taxon>
        <taxon>Streptomycetaceae</taxon>
        <taxon>Streptomyces</taxon>
    </lineage>
</organism>
<keyword evidence="1" id="KW-1133">Transmembrane helix</keyword>
<dbReference type="AlphaFoldDB" id="A0AB39LYM7"/>
<proteinExistence type="predicted"/>
<feature type="transmembrane region" description="Helical" evidence="1">
    <location>
        <begin position="39"/>
        <end position="62"/>
    </location>
</feature>
<keyword evidence="1" id="KW-0472">Membrane</keyword>
<evidence type="ECO:0000256" key="1">
    <source>
        <dbReference type="SAM" id="Phobius"/>
    </source>
</evidence>
<dbReference type="EMBL" id="CP163429">
    <property type="protein sequence ID" value="XDP97888.1"/>
    <property type="molecule type" value="Genomic_DNA"/>
</dbReference>
<protein>
    <submittedName>
        <fullName evidence="2">Uncharacterized protein</fullName>
    </submittedName>
</protein>
<reference evidence="2" key="1">
    <citation type="submission" date="2024-07" db="EMBL/GenBank/DDBJ databases">
        <authorList>
            <person name="Yu S.T."/>
        </authorList>
    </citation>
    <scope>NUCLEOTIDE SEQUENCE</scope>
    <source>
        <strain evidence="2">R02</strain>
    </source>
</reference>
<accession>A0AB39LYM7</accession>
<evidence type="ECO:0000313" key="2">
    <source>
        <dbReference type="EMBL" id="XDP97888.1"/>
    </source>
</evidence>
<dbReference type="RefSeq" id="WP_369161213.1">
    <property type="nucleotide sequence ID" value="NZ_CP163429.1"/>
</dbReference>
<sequence>MHGRSAAAAFPLFHWLGAHVAHWAGLIMPATTDDNVRVTGVLVVITPVAVALVLLPLALAPAGTVPACLRKRLAHG</sequence>
<keyword evidence="1" id="KW-0812">Transmembrane</keyword>